<dbReference type="OrthoDB" id="4942406at2"/>
<name>A0A3N0CCL5_9MICC</name>
<reference evidence="2 3" key="1">
    <citation type="submission" date="2018-10" db="EMBL/GenBank/DDBJ databases">
        <title>Genome sequencing of Arthrobacter oryzae TNB02.</title>
        <authorList>
            <person name="Cho Y.-J."/>
            <person name="Cho A."/>
            <person name="Kim O.-S."/>
        </authorList>
    </citation>
    <scope>NUCLEOTIDE SEQUENCE [LARGE SCALE GENOMIC DNA]</scope>
    <source>
        <strain evidence="2 3">TNB02</strain>
    </source>
</reference>
<organism evidence="2 3">
    <name type="scientific">Arthrobacter oryzae</name>
    <dbReference type="NCBI Taxonomy" id="409290"/>
    <lineage>
        <taxon>Bacteria</taxon>
        <taxon>Bacillati</taxon>
        <taxon>Actinomycetota</taxon>
        <taxon>Actinomycetes</taxon>
        <taxon>Micrococcales</taxon>
        <taxon>Micrococcaceae</taxon>
        <taxon>Arthrobacter</taxon>
    </lineage>
</organism>
<comment type="caution">
    <text evidence="2">The sequence shown here is derived from an EMBL/GenBank/DDBJ whole genome shotgun (WGS) entry which is preliminary data.</text>
</comment>
<dbReference type="EMBL" id="RBED01000019">
    <property type="protein sequence ID" value="RNL60991.1"/>
    <property type="molecule type" value="Genomic_DNA"/>
</dbReference>
<evidence type="ECO:0000256" key="1">
    <source>
        <dbReference type="SAM" id="Phobius"/>
    </source>
</evidence>
<evidence type="ECO:0000313" key="2">
    <source>
        <dbReference type="EMBL" id="RNL60991.1"/>
    </source>
</evidence>
<keyword evidence="3" id="KW-1185">Reference proteome</keyword>
<evidence type="ECO:0000313" key="3">
    <source>
        <dbReference type="Proteomes" id="UP000273807"/>
    </source>
</evidence>
<sequence length="221" mass="23386">MIRVFDNPGITWTLTVVLLLSGSYHFLQATRSHQLTDRINKSLHALMNVLMAAMVWNLAPSTLLAQIAVLAGATLWFVIQAVARPEFKRLCAGNQSRLKCVYHSLTMAGAALMLVMMGQMATAGQEIVPAGGMSMAHAHHTMAAADQVTAAATFDRLPGLAILLTVLFGAAAAIFMILLLRSRATQTTLGGAAAPRLSVRAEHGLEAVGAAAMAVMFATMS</sequence>
<gene>
    <name evidence="2" type="ORF">D7003_01410</name>
</gene>
<proteinExistence type="predicted"/>
<dbReference type="Proteomes" id="UP000273807">
    <property type="component" value="Unassembled WGS sequence"/>
</dbReference>
<feature type="transmembrane region" description="Helical" evidence="1">
    <location>
        <begin position="12"/>
        <end position="30"/>
    </location>
</feature>
<dbReference type="Pfam" id="PF17197">
    <property type="entry name" value="DUF5134"/>
    <property type="match status" value="1"/>
</dbReference>
<feature type="transmembrane region" description="Helical" evidence="1">
    <location>
        <begin position="65"/>
        <end position="83"/>
    </location>
</feature>
<keyword evidence="1" id="KW-0812">Transmembrane</keyword>
<dbReference type="AlphaFoldDB" id="A0A3N0CCL5"/>
<feature type="transmembrane region" description="Helical" evidence="1">
    <location>
        <begin position="160"/>
        <end position="180"/>
    </location>
</feature>
<dbReference type="RefSeq" id="WP_123253730.1">
    <property type="nucleotide sequence ID" value="NZ_RBED01000019.1"/>
</dbReference>
<protein>
    <submittedName>
        <fullName evidence="2">DUF5134 domain-containing protein</fullName>
    </submittedName>
</protein>
<dbReference type="InterPro" id="IPR033458">
    <property type="entry name" value="DUF5134"/>
</dbReference>
<keyword evidence="1" id="KW-1133">Transmembrane helix</keyword>
<keyword evidence="1" id="KW-0472">Membrane</keyword>
<feature type="transmembrane region" description="Helical" evidence="1">
    <location>
        <begin position="42"/>
        <end position="59"/>
    </location>
</feature>
<accession>A0A3N0CCL5</accession>
<feature type="transmembrane region" description="Helical" evidence="1">
    <location>
        <begin position="104"/>
        <end position="123"/>
    </location>
</feature>